<feature type="transmembrane region" description="Helical" evidence="1">
    <location>
        <begin position="6"/>
        <end position="32"/>
    </location>
</feature>
<evidence type="ECO:0000313" key="2">
    <source>
        <dbReference type="EMBL" id="JAH28666.1"/>
    </source>
</evidence>
<organism evidence="2">
    <name type="scientific">Anguilla anguilla</name>
    <name type="common">European freshwater eel</name>
    <name type="synonym">Muraena anguilla</name>
    <dbReference type="NCBI Taxonomy" id="7936"/>
    <lineage>
        <taxon>Eukaryota</taxon>
        <taxon>Metazoa</taxon>
        <taxon>Chordata</taxon>
        <taxon>Craniata</taxon>
        <taxon>Vertebrata</taxon>
        <taxon>Euteleostomi</taxon>
        <taxon>Actinopterygii</taxon>
        <taxon>Neopterygii</taxon>
        <taxon>Teleostei</taxon>
        <taxon>Anguilliformes</taxon>
        <taxon>Anguillidae</taxon>
        <taxon>Anguilla</taxon>
    </lineage>
</organism>
<dbReference type="AlphaFoldDB" id="A0A0E9RHM5"/>
<sequence length="54" mass="5992">MQNTLTLTYVVTVCCYIGLGYAGFIILCLCCLRKGSRVIEAAEPYLVNKQNSMI</sequence>
<name>A0A0E9RHM5_ANGAN</name>
<keyword evidence="1" id="KW-1133">Transmembrane helix</keyword>
<proteinExistence type="predicted"/>
<reference evidence="2" key="2">
    <citation type="journal article" date="2015" name="Fish Shellfish Immunol.">
        <title>Early steps in the European eel (Anguilla anguilla)-Vibrio vulnificus interaction in the gills: Role of the RtxA13 toxin.</title>
        <authorList>
            <person name="Callol A."/>
            <person name="Pajuelo D."/>
            <person name="Ebbesson L."/>
            <person name="Teles M."/>
            <person name="MacKenzie S."/>
            <person name="Amaro C."/>
        </authorList>
    </citation>
    <scope>NUCLEOTIDE SEQUENCE</scope>
</reference>
<protein>
    <submittedName>
        <fullName evidence="2">Uncharacterized protein</fullName>
    </submittedName>
</protein>
<keyword evidence="1" id="KW-0812">Transmembrane</keyword>
<evidence type="ECO:0000256" key="1">
    <source>
        <dbReference type="SAM" id="Phobius"/>
    </source>
</evidence>
<accession>A0A0E9RHM5</accession>
<keyword evidence="1" id="KW-0472">Membrane</keyword>
<reference evidence="2" key="1">
    <citation type="submission" date="2014-11" db="EMBL/GenBank/DDBJ databases">
        <authorList>
            <person name="Amaro Gonzalez C."/>
        </authorList>
    </citation>
    <scope>NUCLEOTIDE SEQUENCE</scope>
</reference>
<dbReference type="EMBL" id="GBXM01079911">
    <property type="protein sequence ID" value="JAH28666.1"/>
    <property type="molecule type" value="Transcribed_RNA"/>
</dbReference>